<dbReference type="InterPro" id="IPR003601">
    <property type="entry name" value="Topo_IA_2"/>
</dbReference>
<keyword evidence="5" id="KW-0862">Zinc</keyword>
<keyword evidence="4" id="KW-0863">Zinc-finger</keyword>
<organism evidence="14 15">
    <name type="scientific">Methylocystis parvus</name>
    <dbReference type="NCBI Taxonomy" id="134"/>
    <lineage>
        <taxon>Bacteria</taxon>
        <taxon>Pseudomonadati</taxon>
        <taxon>Pseudomonadota</taxon>
        <taxon>Alphaproteobacteria</taxon>
        <taxon>Hyphomicrobiales</taxon>
        <taxon>Methylocystaceae</taxon>
        <taxon>Methylocystis</taxon>
    </lineage>
</organism>
<dbReference type="InterPro" id="IPR034149">
    <property type="entry name" value="TOPRIM_TopoI"/>
</dbReference>
<keyword evidence="3" id="KW-0479">Metal-binding</keyword>
<evidence type="ECO:0000256" key="1">
    <source>
        <dbReference type="ARBA" id="ARBA00000213"/>
    </source>
</evidence>
<dbReference type="AlphaFoldDB" id="A0A6B8MCB2"/>
<comment type="similarity">
    <text evidence="2 10">Belongs to the type IA topoisomerase family.</text>
</comment>
<evidence type="ECO:0000256" key="8">
    <source>
        <dbReference type="ARBA" id="ARBA00023125"/>
    </source>
</evidence>
<feature type="site" description="Interaction with DNA" evidence="10">
    <location>
        <position position="142"/>
    </location>
</feature>
<keyword evidence="8 10" id="KW-0238">DNA-binding</keyword>
<dbReference type="GO" id="GO:0008270">
    <property type="term" value="F:zinc ion binding"/>
    <property type="evidence" value="ECO:0007669"/>
    <property type="project" value="UniProtKB-KW"/>
</dbReference>
<feature type="site" description="Interaction with DNA" evidence="10">
    <location>
        <position position="305"/>
    </location>
</feature>
<evidence type="ECO:0000256" key="5">
    <source>
        <dbReference type="ARBA" id="ARBA00022833"/>
    </source>
</evidence>
<comment type="function">
    <text evidence="10">Releases the supercoiling and torsional tension of DNA, which is introduced during the DNA replication and transcription, by transiently cleaving and rejoining one strand of the DNA duplex. Introduces a single-strand break via transesterification at a target site in duplex DNA. The scissile phosphodiester is attacked by the catalytic tyrosine of the enzyme, resulting in the formation of a DNA-(5'-phosphotyrosyl)-enzyme intermediate and the expulsion of a 3'-OH DNA strand. The free DNA strand then undergoes passage around the unbroken strand, thus removing DNA supercoils. Finally, in the religation step, the DNA 3'-OH attacks the covalent intermediate to expel the active-site tyrosine and restore the DNA phosphodiester backbone.</text>
</comment>
<dbReference type="InterPro" id="IPR023405">
    <property type="entry name" value="Topo_IA_core_domain"/>
</dbReference>
<dbReference type="InterPro" id="IPR013826">
    <property type="entry name" value="Topo_IA_cen_sub3"/>
</dbReference>
<protein>
    <recommendedName>
        <fullName evidence="10">DNA topoisomerase 1</fullName>
        <ecNumber evidence="10">5.6.2.1</ecNumber>
    </recommendedName>
    <alternativeName>
        <fullName evidence="10">DNA topoisomerase I</fullName>
    </alternativeName>
</protein>
<evidence type="ECO:0000256" key="3">
    <source>
        <dbReference type="ARBA" id="ARBA00022723"/>
    </source>
</evidence>
<dbReference type="SUPFAM" id="SSF57783">
    <property type="entry name" value="Zinc beta-ribbon"/>
    <property type="match status" value="1"/>
</dbReference>
<accession>A0A6B8MCB2</accession>
<dbReference type="InterPro" id="IPR013498">
    <property type="entry name" value="Topo_IA_Znf"/>
</dbReference>
<evidence type="ECO:0000256" key="6">
    <source>
        <dbReference type="ARBA" id="ARBA00022842"/>
    </source>
</evidence>
<evidence type="ECO:0000256" key="10">
    <source>
        <dbReference type="HAMAP-Rule" id="MF_00952"/>
    </source>
</evidence>
<dbReference type="InterPro" id="IPR013825">
    <property type="entry name" value="Topo_IA_cen_sub2"/>
</dbReference>
<dbReference type="EMBL" id="CP044331">
    <property type="protein sequence ID" value="QGM99259.1"/>
    <property type="molecule type" value="Genomic_DNA"/>
</dbReference>
<feature type="region of interest" description="Interaction with DNA" evidence="10">
    <location>
        <begin position="165"/>
        <end position="170"/>
    </location>
</feature>
<evidence type="ECO:0000256" key="7">
    <source>
        <dbReference type="ARBA" id="ARBA00023029"/>
    </source>
</evidence>
<dbReference type="PRINTS" id="PR00417">
    <property type="entry name" value="PRTPISMRASEI"/>
</dbReference>
<dbReference type="Pfam" id="PF01751">
    <property type="entry name" value="Toprim"/>
    <property type="match status" value="1"/>
</dbReference>
<feature type="active site" description="O-(5'-phospho-DNA)-tyrosine intermediate" evidence="10">
    <location>
        <position position="303"/>
    </location>
</feature>
<dbReference type="GO" id="GO:0005694">
    <property type="term" value="C:chromosome"/>
    <property type="evidence" value="ECO:0007669"/>
    <property type="project" value="InterPro"/>
</dbReference>
<dbReference type="NCBIfam" id="TIGR01051">
    <property type="entry name" value="topA_bact"/>
    <property type="match status" value="1"/>
</dbReference>
<dbReference type="GO" id="GO:0003677">
    <property type="term" value="F:DNA binding"/>
    <property type="evidence" value="ECO:0007669"/>
    <property type="project" value="UniProtKB-KW"/>
</dbReference>
<dbReference type="Gene3D" id="2.70.20.10">
    <property type="entry name" value="Topoisomerase I, domain 3"/>
    <property type="match status" value="1"/>
</dbReference>
<evidence type="ECO:0000256" key="4">
    <source>
        <dbReference type="ARBA" id="ARBA00022771"/>
    </source>
</evidence>
<dbReference type="Proteomes" id="UP000422569">
    <property type="component" value="Chromosome"/>
</dbReference>
<feature type="site" description="Interaction with DNA" evidence="10">
    <location>
        <position position="141"/>
    </location>
</feature>
<evidence type="ECO:0000256" key="11">
    <source>
        <dbReference type="SAM" id="MobiDB-lite"/>
    </source>
</evidence>
<feature type="region of interest" description="Disordered" evidence="11">
    <location>
        <begin position="902"/>
        <end position="933"/>
    </location>
</feature>
<dbReference type="PANTHER" id="PTHR42785:SF1">
    <property type="entry name" value="DNA TOPOISOMERASE"/>
    <property type="match status" value="1"/>
</dbReference>
<dbReference type="GO" id="GO:0003917">
    <property type="term" value="F:DNA topoisomerase type I (single strand cut, ATP-independent) activity"/>
    <property type="evidence" value="ECO:0007669"/>
    <property type="project" value="UniProtKB-UniRule"/>
</dbReference>
<dbReference type="CDD" id="cd00186">
    <property type="entry name" value="TOP1Ac"/>
    <property type="match status" value="1"/>
</dbReference>
<reference evidence="14 15" key="1">
    <citation type="submission" date="2019-09" db="EMBL/GenBank/DDBJ databases">
        <title>Isolation and complete genome sequencing of Methylocystis species.</title>
        <authorList>
            <person name="Rumah B.L."/>
            <person name="Stead C.E."/>
            <person name="Stevens B.C."/>
            <person name="Minton N.P."/>
            <person name="Grosse-Honebrink A."/>
            <person name="Zhang Y."/>
        </authorList>
    </citation>
    <scope>NUCLEOTIDE SEQUENCE [LARGE SCALE GENOMIC DNA]</scope>
    <source>
        <strain evidence="14 15">BRCS2</strain>
    </source>
</reference>
<dbReference type="Gene3D" id="3.30.65.10">
    <property type="entry name" value="Bacterial Topoisomerase I, domain 1"/>
    <property type="match status" value="1"/>
</dbReference>
<dbReference type="HAMAP" id="MF_00952">
    <property type="entry name" value="Topoisom_1_prok"/>
    <property type="match status" value="1"/>
</dbReference>
<dbReference type="Gene3D" id="1.10.290.10">
    <property type="entry name" value="Topoisomerase I, domain 4"/>
    <property type="match status" value="1"/>
</dbReference>
<dbReference type="PROSITE" id="PS00396">
    <property type="entry name" value="TOPO_IA_1"/>
    <property type="match status" value="1"/>
</dbReference>
<dbReference type="KEGG" id="mpar:F7D14_18410"/>
<feature type="region of interest" description="Disordered" evidence="11">
    <location>
        <begin position="771"/>
        <end position="793"/>
    </location>
</feature>
<evidence type="ECO:0000256" key="9">
    <source>
        <dbReference type="ARBA" id="ARBA00023235"/>
    </source>
</evidence>
<feature type="domain" description="Toprim" evidence="12">
    <location>
        <begin position="1"/>
        <end position="117"/>
    </location>
</feature>
<dbReference type="Gene3D" id="1.10.460.10">
    <property type="entry name" value="Topoisomerase I, domain 2"/>
    <property type="match status" value="1"/>
</dbReference>
<dbReference type="EC" id="5.6.2.1" evidence="10"/>
<keyword evidence="15" id="KW-1185">Reference proteome</keyword>
<dbReference type="Gene3D" id="3.40.50.140">
    <property type="match status" value="1"/>
</dbReference>
<dbReference type="InterPro" id="IPR013497">
    <property type="entry name" value="Topo_IA_cen"/>
</dbReference>
<comment type="catalytic activity">
    <reaction evidence="1 10">
        <text>ATP-independent breakage of single-stranded DNA, followed by passage and rejoining.</text>
        <dbReference type="EC" id="5.6.2.1"/>
    </reaction>
</comment>
<feature type="compositionally biased region" description="Basic residues" evidence="11">
    <location>
        <begin position="903"/>
        <end position="918"/>
    </location>
</feature>
<keyword evidence="6" id="KW-0460">Magnesium</keyword>
<dbReference type="InterPro" id="IPR003602">
    <property type="entry name" value="Topo_IA_DNA-bd_dom"/>
</dbReference>
<dbReference type="InterPro" id="IPR013824">
    <property type="entry name" value="Topo_IA_cen_sub1"/>
</dbReference>
<keyword evidence="7 10" id="KW-0799">Topoisomerase</keyword>
<dbReference type="InterPro" id="IPR000380">
    <property type="entry name" value="Topo_IA"/>
</dbReference>
<evidence type="ECO:0000259" key="12">
    <source>
        <dbReference type="PROSITE" id="PS50880"/>
    </source>
</evidence>
<evidence type="ECO:0000256" key="2">
    <source>
        <dbReference type="ARBA" id="ARBA00009446"/>
    </source>
</evidence>
<dbReference type="Pfam" id="PF01131">
    <property type="entry name" value="Topoisom_bac"/>
    <property type="match status" value="1"/>
</dbReference>
<dbReference type="InterPro" id="IPR006171">
    <property type="entry name" value="TOPRIM_dom"/>
</dbReference>
<dbReference type="SMART" id="SM00437">
    <property type="entry name" value="TOP1Ac"/>
    <property type="match status" value="1"/>
</dbReference>
<evidence type="ECO:0000313" key="15">
    <source>
        <dbReference type="Proteomes" id="UP000422569"/>
    </source>
</evidence>
<dbReference type="InterPro" id="IPR028612">
    <property type="entry name" value="Topoisom_1_IA"/>
</dbReference>
<dbReference type="GO" id="GO:0006265">
    <property type="term" value="P:DNA topological change"/>
    <property type="evidence" value="ECO:0007669"/>
    <property type="project" value="UniProtKB-UniRule"/>
</dbReference>
<comment type="subunit">
    <text evidence="10">Monomer.</text>
</comment>
<dbReference type="SMART" id="SM00436">
    <property type="entry name" value="TOP1Bc"/>
    <property type="match status" value="1"/>
</dbReference>
<name>A0A6B8MCB2_9HYPH</name>
<feature type="domain" description="Topo IA-type catalytic" evidence="13">
    <location>
        <begin position="131"/>
        <end position="568"/>
    </location>
</feature>
<keyword evidence="9 10" id="KW-0413">Isomerase</keyword>
<dbReference type="InterPro" id="IPR023406">
    <property type="entry name" value="Topo_IA_AS"/>
</dbReference>
<dbReference type="PANTHER" id="PTHR42785">
    <property type="entry name" value="DNA TOPOISOMERASE, TYPE IA, CORE"/>
    <property type="match status" value="1"/>
</dbReference>
<comment type="caution">
    <text evidence="10">Lacks conserved residue(s) required for the propagation of feature annotation.</text>
</comment>
<evidence type="ECO:0000313" key="14">
    <source>
        <dbReference type="EMBL" id="QGM99259.1"/>
    </source>
</evidence>
<dbReference type="SUPFAM" id="SSF56712">
    <property type="entry name" value="Prokaryotic type I DNA topoisomerase"/>
    <property type="match status" value="1"/>
</dbReference>
<dbReference type="CDD" id="cd03363">
    <property type="entry name" value="TOPRIM_TopoIA_TopoI"/>
    <property type="match status" value="1"/>
</dbReference>
<dbReference type="InterPro" id="IPR005733">
    <property type="entry name" value="TopoI_bac-type"/>
</dbReference>
<dbReference type="PROSITE" id="PS52039">
    <property type="entry name" value="TOPO_IA_2"/>
    <property type="match status" value="1"/>
</dbReference>
<feature type="site" description="Interaction with DNA" evidence="10">
    <location>
        <position position="145"/>
    </location>
</feature>
<dbReference type="Pfam" id="PF13368">
    <property type="entry name" value="Toprim_C_rpt"/>
    <property type="match status" value="4"/>
</dbReference>
<feature type="site" description="Interaction with DNA" evidence="10">
    <location>
        <position position="500"/>
    </location>
</feature>
<sequence>MNVVIVESPAKAKTINKYLGRDFNVIASMGHVRDLPAKDGSVDPDADFAMVWEMDARGSKRVTEIAQAVKDADKVILATDPDREGEAISWHLIEILNKKKALKDKKIERVVFNAITKDAVRDAMAHPRQIDQALVDAYLARRALDYLVGFTLSPVLWRKLPGARSAGRVQSVALRLVCDRELEIEKFVAQEYWSLVAHLKTKAGEPFTARLVGADGKKITRLDIGKGEEAEDFKKALLAAAFTVRSVEAKPVKRHPYAPFTTSTLQQEASRKLGLAPAITMRIAQRLYEGVDLDGETVGLITYMRTDGVDMAPEAVAGVRKVIAKEYGDRFVPNAPRKYSAKAKNAQEAHEAIRPTDAARLPKHVARYLEPDQARLYELIWTRTVASQMESAELERTTVDIDAKAGARNLELRATGQVVRFPGFLELYQEGRDDDGDEEGGRLPAMKAGEPCTREKIDATQHFTEPPPRFTEATLVKRMEELGIGRPSTYASTLATLRDRDYVRLDKKRLIPEDKGRLVVAFLESFFSRYVEFDFTASLEEKLDLVSNNEIDWKQVLRDFWRDFSAAVNETKDLRTTQVLDSLNELLGPHIFPAKEDGSDPRLCPACSAGQLSLKVGKFGAFIGCSNYPECRYTRTLSPPTGDAAADARPGVKVLGQDPESGAEITLRDGRFGAYVQEGEQEEGGEKPKRASLPKNIKPEDLTLQQALALLSLPREVAKHPTTGEPIVANIGRFGPYVQHGKTYANVGRDDDVLTIGANRAIDLIVQKESGGGGSRFSRGGDSGRNLGDHPEGGAVTVKAGRFGPYVNWKKVNATIPKDVDPASLTLEQALEMIAAKAAGGGGSTGGRVLGEHPDGGSITVRAGRFGPYVNLGKVNATLPKSMSAEDVTLEDAIKLIDEKGGAPKKKAPARKAPAKAKKVIEDSDETPFADAKPVKKIAAKKKAAVKKAAASAKKRGTA</sequence>
<evidence type="ECO:0000259" key="13">
    <source>
        <dbReference type="PROSITE" id="PS52039"/>
    </source>
</evidence>
<feature type="site" description="Interaction with DNA" evidence="10">
    <location>
        <position position="31"/>
    </location>
</feature>
<dbReference type="RefSeq" id="WP_016918982.1">
    <property type="nucleotide sequence ID" value="NZ_CP044331.1"/>
</dbReference>
<dbReference type="InterPro" id="IPR025589">
    <property type="entry name" value="Toprim_C_rpt"/>
</dbReference>
<dbReference type="Pfam" id="PF01396">
    <property type="entry name" value="Zn_ribbon_Top1"/>
    <property type="match status" value="1"/>
</dbReference>
<gene>
    <name evidence="10 14" type="primary">topA</name>
    <name evidence="14" type="ORF">F7D14_18410</name>
</gene>
<proteinExistence type="inferred from homology"/>
<feature type="site" description="Interaction with DNA" evidence="10">
    <location>
        <position position="157"/>
    </location>
</feature>
<dbReference type="PROSITE" id="PS50880">
    <property type="entry name" value="TOPRIM"/>
    <property type="match status" value="1"/>
</dbReference>
<dbReference type="SMART" id="SM00493">
    <property type="entry name" value="TOPRIM"/>
    <property type="match status" value="1"/>
</dbReference>